<dbReference type="AlphaFoldDB" id="A0A0M2HAC9"/>
<protein>
    <submittedName>
        <fullName evidence="2">Uncharacterized protein</fullName>
    </submittedName>
</protein>
<dbReference type="OrthoDB" id="5073043at2"/>
<dbReference type="EMBL" id="JYJA01000037">
    <property type="protein sequence ID" value="KJL41614.1"/>
    <property type="molecule type" value="Genomic_DNA"/>
</dbReference>
<organism evidence="2 3">
    <name type="scientific">Microbacterium trichothecenolyticum</name>
    <name type="common">Aureobacterium trichothecenolyticum</name>
    <dbReference type="NCBI Taxonomy" id="69370"/>
    <lineage>
        <taxon>Bacteria</taxon>
        <taxon>Bacillati</taxon>
        <taxon>Actinomycetota</taxon>
        <taxon>Actinomycetes</taxon>
        <taxon>Micrococcales</taxon>
        <taxon>Microbacteriaceae</taxon>
        <taxon>Microbacterium</taxon>
    </lineage>
</organism>
<evidence type="ECO:0000313" key="3">
    <source>
        <dbReference type="Proteomes" id="UP000034098"/>
    </source>
</evidence>
<dbReference type="RefSeq" id="WP_045300443.1">
    <property type="nucleotide sequence ID" value="NZ_JYJA01000037.1"/>
</dbReference>
<feature type="transmembrane region" description="Helical" evidence="1">
    <location>
        <begin position="38"/>
        <end position="60"/>
    </location>
</feature>
<keyword evidence="1" id="KW-1133">Transmembrane helix</keyword>
<keyword evidence="1" id="KW-0472">Membrane</keyword>
<dbReference type="PATRIC" id="fig|69370.6.peg.2890"/>
<comment type="caution">
    <text evidence="2">The sequence shown here is derived from an EMBL/GenBank/DDBJ whole genome shotgun (WGS) entry which is preliminary data.</text>
</comment>
<sequence>MTESSGRALWTMRILSAIALLATGGIHFYLALNGVGGLLGVMFILNAVAGLVLAAGMLLLRDRLLQLVTVLSLLFLIATLGALVLALTVGLFGIHETWDFTLVPQTVIVESIGIVLLGITTAMVLRPQTVPGMRRTPQGA</sequence>
<evidence type="ECO:0000313" key="2">
    <source>
        <dbReference type="EMBL" id="KJL41614.1"/>
    </source>
</evidence>
<proteinExistence type="predicted"/>
<gene>
    <name evidence="2" type="ORF">RS82_02844</name>
</gene>
<name>A0A0M2HAC9_MICTR</name>
<dbReference type="Proteomes" id="UP000034098">
    <property type="component" value="Unassembled WGS sequence"/>
</dbReference>
<feature type="transmembrane region" description="Helical" evidence="1">
    <location>
        <begin position="106"/>
        <end position="125"/>
    </location>
</feature>
<keyword evidence="3" id="KW-1185">Reference proteome</keyword>
<feature type="transmembrane region" description="Helical" evidence="1">
    <location>
        <begin position="67"/>
        <end position="94"/>
    </location>
</feature>
<reference evidence="2 3" key="1">
    <citation type="submission" date="2015-02" db="EMBL/GenBank/DDBJ databases">
        <title>Draft genome sequences of ten Microbacterium spp. with emphasis on heavy metal contaminated environments.</title>
        <authorList>
            <person name="Corretto E."/>
        </authorList>
    </citation>
    <scope>NUCLEOTIDE SEQUENCE [LARGE SCALE GENOMIC DNA]</scope>
    <source>
        <strain evidence="2 3">DSM 8608</strain>
    </source>
</reference>
<feature type="transmembrane region" description="Helical" evidence="1">
    <location>
        <begin position="12"/>
        <end position="32"/>
    </location>
</feature>
<keyword evidence="1" id="KW-0812">Transmembrane</keyword>
<evidence type="ECO:0000256" key="1">
    <source>
        <dbReference type="SAM" id="Phobius"/>
    </source>
</evidence>
<accession>A0A0M2HAC9</accession>